<sequence>MKDQSKIGYMSSTPMLAKTSSTAAAAAAAATVAAAFSASPSAVGRRRQLSINGKCNTDGQRIKK</sequence>
<dbReference type="WBParaSite" id="EVEC_0001236501-mRNA-1">
    <property type="protein sequence ID" value="EVEC_0001236501-mRNA-1"/>
    <property type="gene ID" value="EVEC_0001236501"/>
</dbReference>
<reference evidence="1 2" key="2">
    <citation type="submission" date="2018-10" db="EMBL/GenBank/DDBJ databases">
        <authorList>
            <consortium name="Pathogen Informatics"/>
        </authorList>
    </citation>
    <scope>NUCLEOTIDE SEQUENCE [LARGE SCALE GENOMIC DNA]</scope>
</reference>
<protein>
    <submittedName>
        <fullName evidence="1 3">Uncharacterized protein</fullName>
    </submittedName>
</protein>
<accession>A0A0N4VN19</accession>
<name>A0A0N4VN19_ENTVE</name>
<evidence type="ECO:0000313" key="2">
    <source>
        <dbReference type="Proteomes" id="UP000274131"/>
    </source>
</evidence>
<keyword evidence="2" id="KW-1185">Reference proteome</keyword>
<proteinExistence type="predicted"/>
<evidence type="ECO:0000313" key="3">
    <source>
        <dbReference type="WBParaSite" id="EVEC_0001236501-mRNA-1"/>
    </source>
</evidence>
<evidence type="ECO:0000313" key="1">
    <source>
        <dbReference type="EMBL" id="VDD96814.1"/>
    </source>
</evidence>
<reference evidence="3" key="1">
    <citation type="submission" date="2017-02" db="UniProtKB">
        <authorList>
            <consortium name="WormBaseParasite"/>
        </authorList>
    </citation>
    <scope>IDENTIFICATION</scope>
</reference>
<dbReference type="Proteomes" id="UP000274131">
    <property type="component" value="Unassembled WGS sequence"/>
</dbReference>
<gene>
    <name evidence="1" type="ORF">EVEC_LOCUS11565</name>
</gene>
<organism evidence="3">
    <name type="scientific">Enterobius vermicularis</name>
    <name type="common">Human pinworm</name>
    <dbReference type="NCBI Taxonomy" id="51028"/>
    <lineage>
        <taxon>Eukaryota</taxon>
        <taxon>Metazoa</taxon>
        <taxon>Ecdysozoa</taxon>
        <taxon>Nematoda</taxon>
        <taxon>Chromadorea</taxon>
        <taxon>Rhabditida</taxon>
        <taxon>Spirurina</taxon>
        <taxon>Oxyuridomorpha</taxon>
        <taxon>Oxyuroidea</taxon>
        <taxon>Oxyuridae</taxon>
        <taxon>Enterobius</taxon>
    </lineage>
</organism>
<dbReference type="AlphaFoldDB" id="A0A0N4VN19"/>
<dbReference type="EMBL" id="UXUI01012306">
    <property type="protein sequence ID" value="VDD96814.1"/>
    <property type="molecule type" value="Genomic_DNA"/>
</dbReference>